<feature type="compositionally biased region" description="Polar residues" evidence="1">
    <location>
        <begin position="41"/>
        <end position="50"/>
    </location>
</feature>
<evidence type="ECO:0000313" key="2">
    <source>
        <dbReference type="EMBL" id="PON61110.1"/>
    </source>
</evidence>
<organism evidence="2 3">
    <name type="scientific">Trema orientale</name>
    <name type="common">Charcoal tree</name>
    <name type="synonym">Celtis orientalis</name>
    <dbReference type="NCBI Taxonomy" id="63057"/>
    <lineage>
        <taxon>Eukaryota</taxon>
        <taxon>Viridiplantae</taxon>
        <taxon>Streptophyta</taxon>
        <taxon>Embryophyta</taxon>
        <taxon>Tracheophyta</taxon>
        <taxon>Spermatophyta</taxon>
        <taxon>Magnoliopsida</taxon>
        <taxon>eudicotyledons</taxon>
        <taxon>Gunneridae</taxon>
        <taxon>Pentapetalae</taxon>
        <taxon>rosids</taxon>
        <taxon>fabids</taxon>
        <taxon>Rosales</taxon>
        <taxon>Cannabaceae</taxon>
        <taxon>Trema</taxon>
    </lineage>
</organism>
<dbReference type="InParanoid" id="A0A2P5CJ84"/>
<feature type="region of interest" description="Disordered" evidence="1">
    <location>
        <begin position="26"/>
        <end position="50"/>
    </location>
</feature>
<proteinExistence type="predicted"/>
<dbReference type="OrthoDB" id="10298972at2759"/>
<dbReference type="Proteomes" id="UP000237000">
    <property type="component" value="Unassembled WGS sequence"/>
</dbReference>
<protein>
    <submittedName>
        <fullName evidence="2">Uncharacterized protein</fullName>
    </submittedName>
</protein>
<comment type="caution">
    <text evidence="2">The sequence shown here is derived from an EMBL/GenBank/DDBJ whole genome shotgun (WGS) entry which is preliminary data.</text>
</comment>
<sequence>MPPQTTTTMTLSCHNPSPFSPKYTLFPSQNQSFRKPRLTKTDQSQNPRTKTQFKGLGCFTKTVLCVSKKVWEREWGKKKRKIRAYPDTQIGRREQVSVPSMAWIRGKALFLTLSPNFSGLP</sequence>
<gene>
    <name evidence="2" type="ORF">TorRG33x02_282560</name>
</gene>
<dbReference type="AlphaFoldDB" id="A0A2P5CJ84"/>
<reference evidence="3" key="1">
    <citation type="submission" date="2016-06" db="EMBL/GenBank/DDBJ databases">
        <title>Parallel loss of symbiosis genes in relatives of nitrogen-fixing non-legume Parasponia.</title>
        <authorList>
            <person name="Van Velzen R."/>
            <person name="Holmer R."/>
            <person name="Bu F."/>
            <person name="Rutten L."/>
            <person name="Van Zeijl A."/>
            <person name="Liu W."/>
            <person name="Santuari L."/>
            <person name="Cao Q."/>
            <person name="Sharma T."/>
            <person name="Shen D."/>
            <person name="Roswanjaya Y."/>
            <person name="Wardhani T."/>
            <person name="Kalhor M.S."/>
            <person name="Jansen J."/>
            <person name="Van den Hoogen J."/>
            <person name="Gungor B."/>
            <person name="Hartog M."/>
            <person name="Hontelez J."/>
            <person name="Verver J."/>
            <person name="Yang W.-C."/>
            <person name="Schijlen E."/>
            <person name="Repin R."/>
            <person name="Schilthuizen M."/>
            <person name="Schranz E."/>
            <person name="Heidstra R."/>
            <person name="Miyata K."/>
            <person name="Fedorova E."/>
            <person name="Kohlen W."/>
            <person name="Bisseling T."/>
            <person name="Smit S."/>
            <person name="Geurts R."/>
        </authorList>
    </citation>
    <scope>NUCLEOTIDE SEQUENCE [LARGE SCALE GENOMIC DNA]</scope>
    <source>
        <strain evidence="3">cv. RG33-2</strain>
    </source>
</reference>
<accession>A0A2P5CJ84</accession>
<dbReference type="EMBL" id="JXTC01000358">
    <property type="protein sequence ID" value="PON61110.1"/>
    <property type="molecule type" value="Genomic_DNA"/>
</dbReference>
<name>A0A2P5CJ84_TREOI</name>
<evidence type="ECO:0000313" key="3">
    <source>
        <dbReference type="Proteomes" id="UP000237000"/>
    </source>
</evidence>
<evidence type="ECO:0000256" key="1">
    <source>
        <dbReference type="SAM" id="MobiDB-lite"/>
    </source>
</evidence>
<keyword evidence="3" id="KW-1185">Reference proteome</keyword>